<evidence type="ECO:0000259" key="1">
    <source>
        <dbReference type="Pfam" id="PF00149"/>
    </source>
</evidence>
<gene>
    <name evidence="2" type="ORF">CFN78_05300</name>
</gene>
<proteinExistence type="predicted"/>
<sequence length="268" mass="28908">MRIHVVSDVHGNAEALARAGDGADALIVLGDLLDFVDYHQHGRGILGELFGAEQVATFARLRREAGRDETLAFARSLWASLDDPGAAVDEAIRGQYATLFGAMSAPTYAVPGNVDTPALWPEFAGPGVHLLDGEVAEIGGLRFGFVGGALLPDGATPRRGAVWQPYLRTREDFDASVAALGEQAGAGGIDVLCSHIPPALPELTYDVVARRRELGSTALLELIDEKRPRWSLFGHVHQPLAARVRRGYTECGNVGHFKETGRPWVLRW</sequence>
<dbReference type="InParanoid" id="A0A263D817"/>
<dbReference type="RefSeq" id="WP_094861430.1">
    <property type="nucleotide sequence ID" value="NZ_NKYE01000002.1"/>
</dbReference>
<dbReference type="SUPFAM" id="SSF56300">
    <property type="entry name" value="Metallo-dependent phosphatases"/>
    <property type="match status" value="1"/>
</dbReference>
<dbReference type="InterPro" id="IPR004843">
    <property type="entry name" value="Calcineurin-like_PHP"/>
</dbReference>
<dbReference type="OrthoDB" id="3569607at2"/>
<accession>A0A263D817</accession>
<dbReference type="AlphaFoldDB" id="A0A263D817"/>
<keyword evidence="3" id="KW-1185">Reference proteome</keyword>
<dbReference type="Gene3D" id="3.60.21.10">
    <property type="match status" value="2"/>
</dbReference>
<reference evidence="2 3" key="1">
    <citation type="submission" date="2017-07" db="EMBL/GenBank/DDBJ databases">
        <title>Amycolatopsis antarcticus sp. nov., isolated from the surface of an Antarcticus brown macroalga.</title>
        <authorList>
            <person name="Wang J."/>
            <person name="Leiva S."/>
            <person name="Huang J."/>
            <person name="Huang Y."/>
        </authorList>
    </citation>
    <scope>NUCLEOTIDE SEQUENCE [LARGE SCALE GENOMIC DNA]</scope>
    <source>
        <strain evidence="2 3">AU-G6</strain>
    </source>
</reference>
<dbReference type="GO" id="GO:0016787">
    <property type="term" value="F:hydrolase activity"/>
    <property type="evidence" value="ECO:0007669"/>
    <property type="project" value="InterPro"/>
</dbReference>
<dbReference type="Pfam" id="PF00149">
    <property type="entry name" value="Metallophos"/>
    <property type="match status" value="1"/>
</dbReference>
<dbReference type="EMBL" id="NKYE01000002">
    <property type="protein sequence ID" value="OZM74531.1"/>
    <property type="molecule type" value="Genomic_DNA"/>
</dbReference>
<protein>
    <submittedName>
        <fullName evidence="2">Metallophosphoesterase</fullName>
    </submittedName>
</protein>
<dbReference type="InterPro" id="IPR029052">
    <property type="entry name" value="Metallo-depent_PP-like"/>
</dbReference>
<comment type="caution">
    <text evidence="2">The sequence shown here is derived from an EMBL/GenBank/DDBJ whole genome shotgun (WGS) entry which is preliminary data.</text>
</comment>
<dbReference type="Proteomes" id="UP000242444">
    <property type="component" value="Unassembled WGS sequence"/>
</dbReference>
<feature type="domain" description="Calcineurin-like phosphoesterase" evidence="1">
    <location>
        <begin position="1"/>
        <end position="239"/>
    </location>
</feature>
<organism evidence="2 3">
    <name type="scientific">Amycolatopsis antarctica</name>
    <dbReference type="NCBI Taxonomy" id="1854586"/>
    <lineage>
        <taxon>Bacteria</taxon>
        <taxon>Bacillati</taxon>
        <taxon>Actinomycetota</taxon>
        <taxon>Actinomycetes</taxon>
        <taxon>Pseudonocardiales</taxon>
        <taxon>Pseudonocardiaceae</taxon>
        <taxon>Amycolatopsis</taxon>
    </lineage>
</organism>
<evidence type="ECO:0000313" key="3">
    <source>
        <dbReference type="Proteomes" id="UP000242444"/>
    </source>
</evidence>
<evidence type="ECO:0000313" key="2">
    <source>
        <dbReference type="EMBL" id="OZM74531.1"/>
    </source>
</evidence>
<name>A0A263D817_9PSEU</name>